<dbReference type="SMART" id="SM00232">
    <property type="entry name" value="JAB_MPN"/>
    <property type="match status" value="1"/>
</dbReference>
<dbReference type="GO" id="GO:0071541">
    <property type="term" value="C:eukaryotic translation initiation factor 3 complex, eIF3m"/>
    <property type="evidence" value="ECO:0007669"/>
    <property type="project" value="TreeGrafter"/>
</dbReference>
<reference evidence="7" key="1">
    <citation type="submission" date="2016-04" db="EMBL/GenBank/DDBJ databases">
        <authorList>
            <person name="Nguyen H.D."/>
            <person name="Samba Siva P."/>
            <person name="Cullis J."/>
            <person name="Levesque C.A."/>
            <person name="Hambleton S."/>
        </authorList>
    </citation>
    <scope>NUCLEOTIDE SEQUENCE</scope>
    <source>
        <strain evidence="7">DAOMC 236422</strain>
    </source>
</reference>
<evidence type="ECO:0000256" key="4">
    <source>
        <dbReference type="HAMAP-Rule" id="MF_03005"/>
    </source>
</evidence>
<dbReference type="EMBL" id="LWDG02000397">
    <property type="protein sequence ID" value="KAE8266006.1"/>
    <property type="molecule type" value="Genomic_DNA"/>
</dbReference>
<dbReference type="Gene3D" id="3.40.140.10">
    <property type="entry name" value="Cytidine Deaminase, domain 2"/>
    <property type="match status" value="1"/>
</dbReference>
<keyword evidence="2 4" id="KW-0396">Initiation factor</keyword>
<evidence type="ECO:0000256" key="5">
    <source>
        <dbReference type="SAM" id="MobiDB-lite"/>
    </source>
</evidence>
<comment type="function">
    <text evidence="4">Component of the eukaryotic translation initiation factor 3 (eIF-3) complex, which is involved in protein synthesis of a specialized repertoire of mRNAs and, together with other initiation factors, stimulates binding of mRNA and methionyl-tRNAi to the 40S ribosome. The eIF-3 complex specifically targets and initiates translation of a subset of mRNAs involved in cell proliferation.</text>
</comment>
<evidence type="ECO:0000256" key="1">
    <source>
        <dbReference type="ARBA" id="ARBA00022490"/>
    </source>
</evidence>
<dbReference type="AlphaFoldDB" id="A0A8X7T2A7"/>
<dbReference type="InterPro" id="IPR024969">
    <property type="entry name" value="EIF3F/CSN6-like_C"/>
</dbReference>
<comment type="similarity">
    <text evidence="4">Belongs to the eIF-3 subunit F family.</text>
</comment>
<name>A0A8X7T2A7_9BASI</name>
<comment type="subcellular location">
    <subcellularLocation>
        <location evidence="4">Cytoplasm</location>
    </subcellularLocation>
</comment>
<dbReference type="InterPro" id="IPR037518">
    <property type="entry name" value="MPN"/>
</dbReference>
<keyword evidence="8" id="KW-1185">Reference proteome</keyword>
<keyword evidence="1 4" id="KW-0963">Cytoplasm</keyword>
<accession>A0A8X7T2A7</accession>
<feature type="domain" description="MPN" evidence="6">
    <location>
        <begin position="95"/>
        <end position="234"/>
    </location>
</feature>
<dbReference type="PROSITE" id="PS50249">
    <property type="entry name" value="MPN"/>
    <property type="match status" value="1"/>
</dbReference>
<dbReference type="GO" id="GO:0003743">
    <property type="term" value="F:translation initiation factor activity"/>
    <property type="evidence" value="ECO:0007669"/>
    <property type="project" value="UniProtKB-UniRule"/>
</dbReference>
<feature type="region of interest" description="Disordered" evidence="5">
    <location>
        <begin position="77"/>
        <end position="119"/>
    </location>
</feature>
<sequence>MALAAPASSSALHLNFPPSTSTGGVLHSRSLTGVGVHPVALFSILDHYLRRSDAAAAAAEASTTAAVRGGSSAAAASAAAAPAPTEETEAEARRPDTSASKAGKKEPQPAAAPVAPPPPAHVRVIGTLLGIRTESEIEIRSAFAIPHKETEEQVEVDIEYHRKMAELHAKTHPGEVIVGWYATGRELNTYSALIQDLFSKETGPHQAVHLTFDTDLVGGGSGGNVSREADSGDALGVRAYISSPLGLVPKPENAVFLPLPVTLLQAAAERPALNLLAQTASASAAAASSGSEQQGSSSAQAPVAPVSDMVALTRALTQVQDQLDRVLAYVRDVLDGKRAGSAAVGRYLIDTVAMVPGGIAPEKLETLFNGHLQDVLMISYLANVVRAQAEVSTRLNLLT</sequence>
<evidence type="ECO:0000313" key="8">
    <source>
        <dbReference type="Proteomes" id="UP000078113"/>
    </source>
</evidence>
<evidence type="ECO:0000256" key="3">
    <source>
        <dbReference type="ARBA" id="ARBA00022917"/>
    </source>
</evidence>
<organism evidence="7 8">
    <name type="scientific">Tilletia walkeri</name>
    <dbReference type="NCBI Taxonomy" id="117179"/>
    <lineage>
        <taxon>Eukaryota</taxon>
        <taxon>Fungi</taxon>
        <taxon>Dikarya</taxon>
        <taxon>Basidiomycota</taxon>
        <taxon>Ustilaginomycotina</taxon>
        <taxon>Exobasidiomycetes</taxon>
        <taxon>Tilletiales</taxon>
        <taxon>Tilletiaceae</taxon>
        <taxon>Tilletia</taxon>
    </lineage>
</organism>
<keyword evidence="3 4" id="KW-0648">Protein biosynthesis</keyword>
<dbReference type="InterPro" id="IPR000555">
    <property type="entry name" value="JAMM/MPN+_dom"/>
</dbReference>
<reference evidence="7" key="2">
    <citation type="journal article" date="2019" name="IMA Fungus">
        <title>Genome sequencing and comparison of five Tilletia species to identify candidate genes for the detection of regulated species infecting wheat.</title>
        <authorList>
            <person name="Nguyen H.D.T."/>
            <person name="Sultana T."/>
            <person name="Kesanakurti P."/>
            <person name="Hambleton S."/>
        </authorList>
    </citation>
    <scope>NUCLEOTIDE SEQUENCE</scope>
    <source>
        <strain evidence="7">DAOMC 236422</strain>
    </source>
</reference>
<evidence type="ECO:0000259" key="6">
    <source>
        <dbReference type="PROSITE" id="PS50249"/>
    </source>
</evidence>
<dbReference type="Proteomes" id="UP000078113">
    <property type="component" value="Unassembled WGS sequence"/>
</dbReference>
<dbReference type="PANTHER" id="PTHR10540:SF6">
    <property type="entry name" value="EUKARYOTIC TRANSLATION INITIATION FACTOR 3 SUBUNIT F"/>
    <property type="match status" value="1"/>
</dbReference>
<dbReference type="GO" id="GO:0001732">
    <property type="term" value="P:formation of cytoplasmic translation initiation complex"/>
    <property type="evidence" value="ECO:0007669"/>
    <property type="project" value="UniProtKB-UniRule"/>
</dbReference>
<dbReference type="Pfam" id="PF13012">
    <property type="entry name" value="MitMem_reg"/>
    <property type="match status" value="1"/>
</dbReference>
<comment type="subunit">
    <text evidence="4">Component of the eukaryotic translation initiation factor 3 (eIF-3) complex.</text>
</comment>
<dbReference type="PANTHER" id="PTHR10540">
    <property type="entry name" value="EUKARYOTIC TRANSLATION INITIATION FACTOR 3 SUBUNIT F-RELATED"/>
    <property type="match status" value="1"/>
</dbReference>
<dbReference type="Pfam" id="PF01398">
    <property type="entry name" value="JAB"/>
    <property type="match status" value="1"/>
</dbReference>
<gene>
    <name evidence="7" type="ORF">A4X09_0g6347</name>
</gene>
<comment type="caution">
    <text evidence="7">The sequence shown here is derived from an EMBL/GenBank/DDBJ whole genome shotgun (WGS) entry which is preliminary data.</text>
</comment>
<dbReference type="GO" id="GO:0016282">
    <property type="term" value="C:eukaryotic 43S preinitiation complex"/>
    <property type="evidence" value="ECO:0007669"/>
    <property type="project" value="UniProtKB-UniRule"/>
</dbReference>
<feature type="region of interest" description="Disordered" evidence="5">
    <location>
        <begin position="1"/>
        <end position="24"/>
    </location>
</feature>
<protein>
    <recommendedName>
        <fullName evidence="4">Eukaryotic translation initiation factor 3 subunit F</fullName>
        <shortName evidence="4">eIF3f</shortName>
    </recommendedName>
</protein>
<dbReference type="GO" id="GO:0033290">
    <property type="term" value="C:eukaryotic 48S preinitiation complex"/>
    <property type="evidence" value="ECO:0007669"/>
    <property type="project" value="UniProtKB-UniRule"/>
</dbReference>
<proteinExistence type="inferred from homology"/>
<evidence type="ECO:0000256" key="2">
    <source>
        <dbReference type="ARBA" id="ARBA00022540"/>
    </source>
</evidence>
<dbReference type="HAMAP" id="MF_03005">
    <property type="entry name" value="eIF3f"/>
    <property type="match status" value="1"/>
</dbReference>
<dbReference type="GO" id="GO:0031369">
    <property type="term" value="F:translation initiation factor binding"/>
    <property type="evidence" value="ECO:0007669"/>
    <property type="project" value="InterPro"/>
</dbReference>
<dbReference type="CDD" id="cd08064">
    <property type="entry name" value="MPN_eIF3f"/>
    <property type="match status" value="1"/>
</dbReference>
<dbReference type="GO" id="GO:0008237">
    <property type="term" value="F:metallopeptidase activity"/>
    <property type="evidence" value="ECO:0007669"/>
    <property type="project" value="InterPro"/>
</dbReference>
<evidence type="ECO:0000313" key="7">
    <source>
        <dbReference type="EMBL" id="KAE8266006.1"/>
    </source>
</evidence>
<feature type="compositionally biased region" description="Low complexity" evidence="5">
    <location>
        <begin position="1"/>
        <end position="14"/>
    </location>
</feature>
<dbReference type="InterPro" id="IPR027531">
    <property type="entry name" value="eIF3f"/>
</dbReference>